<dbReference type="PANTHER" id="PTHR31682">
    <property type="entry name" value="UDP-ARABINOSE MUTASE"/>
    <property type="match status" value="1"/>
</dbReference>
<gene>
    <name evidence="4" type="ORF">GUITHDRAFT_150797</name>
</gene>
<accession>L1JU79</accession>
<comment type="similarity">
    <text evidence="2">Belongs to the RGP family.</text>
</comment>
<evidence type="ECO:0000256" key="3">
    <source>
        <dbReference type="ARBA" id="ARBA00023034"/>
    </source>
</evidence>
<dbReference type="EnsemblProtists" id="EKX51750">
    <property type="protein sequence ID" value="EKX51750"/>
    <property type="gene ID" value="GUITHDRAFT_150797"/>
</dbReference>
<reference evidence="5" key="3">
    <citation type="submission" date="2015-06" db="UniProtKB">
        <authorList>
            <consortium name="EnsemblProtists"/>
        </authorList>
    </citation>
    <scope>IDENTIFICATION</scope>
</reference>
<dbReference type="OrthoDB" id="1020896at2759"/>
<dbReference type="Pfam" id="PF03214">
    <property type="entry name" value="RGP"/>
    <property type="match status" value="1"/>
</dbReference>
<reference evidence="4 6" key="1">
    <citation type="journal article" date="2012" name="Nature">
        <title>Algal genomes reveal evolutionary mosaicism and the fate of nucleomorphs.</title>
        <authorList>
            <consortium name="DOE Joint Genome Institute"/>
            <person name="Curtis B.A."/>
            <person name="Tanifuji G."/>
            <person name="Burki F."/>
            <person name="Gruber A."/>
            <person name="Irimia M."/>
            <person name="Maruyama S."/>
            <person name="Arias M.C."/>
            <person name="Ball S.G."/>
            <person name="Gile G.H."/>
            <person name="Hirakawa Y."/>
            <person name="Hopkins J.F."/>
            <person name="Kuo A."/>
            <person name="Rensing S.A."/>
            <person name="Schmutz J."/>
            <person name="Symeonidi A."/>
            <person name="Elias M."/>
            <person name="Eveleigh R.J."/>
            <person name="Herman E.K."/>
            <person name="Klute M.J."/>
            <person name="Nakayama T."/>
            <person name="Obornik M."/>
            <person name="Reyes-Prieto A."/>
            <person name="Armbrust E.V."/>
            <person name="Aves S.J."/>
            <person name="Beiko R.G."/>
            <person name="Coutinho P."/>
            <person name="Dacks J.B."/>
            <person name="Durnford D.G."/>
            <person name="Fast N.M."/>
            <person name="Green B.R."/>
            <person name="Grisdale C.J."/>
            <person name="Hempel F."/>
            <person name="Henrissat B."/>
            <person name="Hoppner M.P."/>
            <person name="Ishida K."/>
            <person name="Kim E."/>
            <person name="Koreny L."/>
            <person name="Kroth P.G."/>
            <person name="Liu Y."/>
            <person name="Malik S.B."/>
            <person name="Maier U.G."/>
            <person name="McRose D."/>
            <person name="Mock T."/>
            <person name="Neilson J.A."/>
            <person name="Onodera N.T."/>
            <person name="Poole A.M."/>
            <person name="Pritham E.J."/>
            <person name="Richards T.A."/>
            <person name="Rocap G."/>
            <person name="Roy S.W."/>
            <person name="Sarai C."/>
            <person name="Schaack S."/>
            <person name="Shirato S."/>
            <person name="Slamovits C.H."/>
            <person name="Spencer D.F."/>
            <person name="Suzuki S."/>
            <person name="Worden A.Z."/>
            <person name="Zauner S."/>
            <person name="Barry K."/>
            <person name="Bell C."/>
            <person name="Bharti A.K."/>
            <person name="Crow J.A."/>
            <person name="Grimwood J."/>
            <person name="Kramer R."/>
            <person name="Lindquist E."/>
            <person name="Lucas S."/>
            <person name="Salamov A."/>
            <person name="McFadden G.I."/>
            <person name="Lane C.E."/>
            <person name="Keeling P.J."/>
            <person name="Gray M.W."/>
            <person name="Grigoriev I.V."/>
            <person name="Archibald J.M."/>
        </authorList>
    </citation>
    <scope>NUCLEOTIDE SEQUENCE</scope>
    <source>
        <strain evidence="4 6">CCMP2712</strain>
    </source>
</reference>
<reference evidence="6" key="2">
    <citation type="submission" date="2012-11" db="EMBL/GenBank/DDBJ databases">
        <authorList>
            <person name="Kuo A."/>
            <person name="Curtis B.A."/>
            <person name="Tanifuji G."/>
            <person name="Burki F."/>
            <person name="Gruber A."/>
            <person name="Irimia M."/>
            <person name="Maruyama S."/>
            <person name="Arias M.C."/>
            <person name="Ball S.G."/>
            <person name="Gile G.H."/>
            <person name="Hirakawa Y."/>
            <person name="Hopkins J.F."/>
            <person name="Rensing S.A."/>
            <person name="Schmutz J."/>
            <person name="Symeonidi A."/>
            <person name="Elias M."/>
            <person name="Eveleigh R.J."/>
            <person name="Herman E.K."/>
            <person name="Klute M.J."/>
            <person name="Nakayama T."/>
            <person name="Obornik M."/>
            <person name="Reyes-Prieto A."/>
            <person name="Armbrust E.V."/>
            <person name="Aves S.J."/>
            <person name="Beiko R.G."/>
            <person name="Coutinho P."/>
            <person name="Dacks J.B."/>
            <person name="Durnford D.G."/>
            <person name="Fast N.M."/>
            <person name="Green B.R."/>
            <person name="Grisdale C."/>
            <person name="Hempe F."/>
            <person name="Henrissat B."/>
            <person name="Hoppner M.P."/>
            <person name="Ishida K.-I."/>
            <person name="Kim E."/>
            <person name="Koreny L."/>
            <person name="Kroth P.G."/>
            <person name="Liu Y."/>
            <person name="Malik S.-B."/>
            <person name="Maier U.G."/>
            <person name="McRose D."/>
            <person name="Mock T."/>
            <person name="Neilson J.A."/>
            <person name="Onodera N.T."/>
            <person name="Poole A.M."/>
            <person name="Pritham E.J."/>
            <person name="Richards T.A."/>
            <person name="Rocap G."/>
            <person name="Roy S.W."/>
            <person name="Sarai C."/>
            <person name="Schaack S."/>
            <person name="Shirato S."/>
            <person name="Slamovits C.H."/>
            <person name="Spencer D.F."/>
            <person name="Suzuki S."/>
            <person name="Worden A.Z."/>
            <person name="Zauner S."/>
            <person name="Barry K."/>
            <person name="Bell C."/>
            <person name="Bharti A.K."/>
            <person name="Crow J.A."/>
            <person name="Grimwood J."/>
            <person name="Kramer R."/>
            <person name="Lindquist E."/>
            <person name="Lucas S."/>
            <person name="Salamov A."/>
            <person name="McFadden G.I."/>
            <person name="Lane C.E."/>
            <person name="Keeling P.J."/>
            <person name="Gray M.W."/>
            <person name="Grigoriev I.V."/>
            <person name="Archibald J.M."/>
        </authorList>
    </citation>
    <scope>NUCLEOTIDE SEQUENCE</scope>
    <source>
        <strain evidence="6">CCMP2712</strain>
    </source>
</reference>
<protein>
    <recommendedName>
        <fullName evidence="7">Glycosyltransferase 2-like domain-containing protein</fullName>
    </recommendedName>
</protein>
<evidence type="ECO:0000256" key="2">
    <source>
        <dbReference type="ARBA" id="ARBA00008986"/>
    </source>
</evidence>
<evidence type="ECO:0000313" key="4">
    <source>
        <dbReference type="EMBL" id="EKX51750.1"/>
    </source>
</evidence>
<dbReference type="PANTHER" id="PTHR31682:SF44">
    <property type="entry name" value="UDP-ARABINOPYRANOSE MUTASE 3"/>
    <property type="match status" value="1"/>
</dbReference>
<keyword evidence="6" id="KW-1185">Reference proteome</keyword>
<dbReference type="OMA" id="HIWPRGF"/>
<dbReference type="STRING" id="905079.L1JU79"/>
<evidence type="ECO:0008006" key="7">
    <source>
        <dbReference type="Google" id="ProtNLM"/>
    </source>
</evidence>
<evidence type="ECO:0000313" key="5">
    <source>
        <dbReference type="EnsemblProtists" id="EKX51750"/>
    </source>
</evidence>
<dbReference type="InterPro" id="IPR037595">
    <property type="entry name" value="RGP_fam"/>
</dbReference>
<dbReference type="GO" id="GO:0005829">
    <property type="term" value="C:cytosol"/>
    <property type="evidence" value="ECO:0007669"/>
    <property type="project" value="TreeGrafter"/>
</dbReference>
<dbReference type="GO" id="GO:0052691">
    <property type="term" value="F:UDP-arabinopyranose mutase activity"/>
    <property type="evidence" value="ECO:0007669"/>
    <property type="project" value="TreeGrafter"/>
</dbReference>
<evidence type="ECO:0000313" key="6">
    <source>
        <dbReference type="Proteomes" id="UP000011087"/>
    </source>
</evidence>
<dbReference type="GO" id="GO:0033356">
    <property type="term" value="P:UDP-L-arabinose metabolic process"/>
    <property type="evidence" value="ECO:0007669"/>
    <property type="project" value="TreeGrafter"/>
</dbReference>
<dbReference type="KEGG" id="gtt:GUITHDRAFT_150797"/>
<dbReference type="GeneID" id="17308535"/>
<proteinExistence type="inferred from homology"/>
<dbReference type="AlphaFoldDB" id="L1JU79"/>
<name>L1JU79_GUITC</name>
<dbReference type="HOGENOM" id="CLU_061976_0_0_1"/>
<dbReference type="EMBL" id="JH992974">
    <property type="protein sequence ID" value="EKX51750.1"/>
    <property type="molecule type" value="Genomic_DNA"/>
</dbReference>
<organism evidence="4">
    <name type="scientific">Guillardia theta (strain CCMP2712)</name>
    <name type="common">Cryptophyte</name>
    <dbReference type="NCBI Taxonomy" id="905079"/>
    <lineage>
        <taxon>Eukaryota</taxon>
        <taxon>Cryptophyceae</taxon>
        <taxon>Pyrenomonadales</taxon>
        <taxon>Geminigeraceae</taxon>
        <taxon>Guillardia</taxon>
    </lineage>
</organism>
<evidence type="ECO:0000256" key="1">
    <source>
        <dbReference type="ARBA" id="ARBA00004555"/>
    </source>
</evidence>
<dbReference type="GO" id="GO:0005794">
    <property type="term" value="C:Golgi apparatus"/>
    <property type="evidence" value="ECO:0007669"/>
    <property type="project" value="UniProtKB-SubCell"/>
</dbReference>
<keyword evidence="3" id="KW-0333">Golgi apparatus</keyword>
<comment type="subcellular location">
    <subcellularLocation>
        <location evidence="1">Golgi apparatus</location>
    </subcellularLocation>
</comment>
<sequence>MGRTAIVTTTIYVPKAIHAYMKNAKENGHSDAIFIVAGDKKTPPEAKQFCDACAEEFKMKCQYLTVDDQINWLQDFPELASAIPWNSIQRRNIAILLAYQIGCEIIITIDDDNYFVEGQDFIGEHIRHIKDQIPHTSLVSNTGWLNVCEYLEDKRKFEFYPRGYPMNQRWRSPKPIHRAVQQNRKVVVNAGLWLDDPDVDAITRLCNDISAERYLREDSFSLSRKTWCPFNSQNTAISREVIPGYCLSPNVGRYDDIWAGYVVMAIADKLDHAIMFGFPLVKQERNPHNYFNDHQAERIGLEFTETFCEWLREAPLKGTTYLACLGEIVAWLQQKAEGASNEQFKDQVFGFCLTQEAWIKTMERMNVV</sequence>
<dbReference type="Proteomes" id="UP000011087">
    <property type="component" value="Unassembled WGS sequence"/>
</dbReference>
<dbReference type="PaxDb" id="55529-EKX51750"/>
<dbReference type="RefSeq" id="XP_005838730.1">
    <property type="nucleotide sequence ID" value="XM_005838673.1"/>
</dbReference>